<dbReference type="PROSITE" id="PS50255">
    <property type="entry name" value="CYTOCHROME_B5_2"/>
    <property type="match status" value="1"/>
</dbReference>
<dbReference type="InterPro" id="IPR036400">
    <property type="entry name" value="Cyt_B5-like_heme/steroid_sf"/>
</dbReference>
<dbReference type="SUPFAM" id="SSF55856">
    <property type="entry name" value="Cytochrome b5-like heme/steroid binding domain"/>
    <property type="match status" value="1"/>
</dbReference>
<dbReference type="PRINTS" id="PR00363">
    <property type="entry name" value="CYTOCHROMEB5"/>
</dbReference>
<dbReference type="AlphaFoldDB" id="A0A200QVX4"/>
<evidence type="ECO:0000256" key="7">
    <source>
        <dbReference type="ARBA" id="ARBA00038168"/>
    </source>
</evidence>
<evidence type="ECO:0000256" key="8">
    <source>
        <dbReference type="RuleBase" id="RU362121"/>
    </source>
</evidence>
<evidence type="ECO:0000256" key="1">
    <source>
        <dbReference type="ARBA" id="ARBA00004370"/>
    </source>
</evidence>
<dbReference type="OrthoDB" id="260519at2759"/>
<organism evidence="10 11">
    <name type="scientific">Macleaya cordata</name>
    <name type="common">Five-seeded plume-poppy</name>
    <name type="synonym">Bocconia cordata</name>
    <dbReference type="NCBI Taxonomy" id="56857"/>
    <lineage>
        <taxon>Eukaryota</taxon>
        <taxon>Viridiplantae</taxon>
        <taxon>Streptophyta</taxon>
        <taxon>Embryophyta</taxon>
        <taxon>Tracheophyta</taxon>
        <taxon>Spermatophyta</taxon>
        <taxon>Magnoliopsida</taxon>
        <taxon>Ranunculales</taxon>
        <taxon>Papaveraceae</taxon>
        <taxon>Papaveroideae</taxon>
        <taxon>Macleaya</taxon>
    </lineage>
</organism>
<feature type="transmembrane region" description="Helical" evidence="8">
    <location>
        <begin position="112"/>
        <end position="131"/>
    </location>
</feature>
<evidence type="ECO:0000256" key="6">
    <source>
        <dbReference type="ARBA" id="ARBA00023136"/>
    </source>
</evidence>
<dbReference type="OMA" id="AVAFMYH"/>
<evidence type="ECO:0000256" key="5">
    <source>
        <dbReference type="ARBA" id="ARBA00023004"/>
    </source>
</evidence>
<protein>
    <submittedName>
        <fullName evidence="10">Cytochrome b5-like heme/steroid binding domain</fullName>
    </submittedName>
</protein>
<comment type="subcellular location">
    <subcellularLocation>
        <location evidence="1">Membrane</location>
    </subcellularLocation>
</comment>
<dbReference type="EMBL" id="MVGT01001028">
    <property type="protein sequence ID" value="OVA14585.1"/>
    <property type="molecule type" value="Genomic_DNA"/>
</dbReference>
<dbReference type="PROSITE" id="PS00191">
    <property type="entry name" value="CYTOCHROME_B5_1"/>
    <property type="match status" value="1"/>
</dbReference>
<keyword evidence="3 8" id="KW-0812">Transmembrane</keyword>
<proteinExistence type="inferred from homology"/>
<evidence type="ECO:0000313" key="10">
    <source>
        <dbReference type="EMBL" id="OVA14585.1"/>
    </source>
</evidence>
<dbReference type="GO" id="GO:0016020">
    <property type="term" value="C:membrane"/>
    <property type="evidence" value="ECO:0007669"/>
    <property type="project" value="UniProtKB-SubCell"/>
</dbReference>
<dbReference type="Gene3D" id="3.10.120.10">
    <property type="entry name" value="Cytochrome b5-like heme/steroid binding domain"/>
    <property type="match status" value="1"/>
</dbReference>
<keyword evidence="8" id="KW-1133">Transmembrane helix</keyword>
<accession>A0A200QVX4</accession>
<reference evidence="10 11" key="1">
    <citation type="journal article" date="2017" name="Mol. Plant">
        <title>The Genome of Medicinal Plant Macleaya cordata Provides New Insights into Benzylisoquinoline Alkaloids Metabolism.</title>
        <authorList>
            <person name="Liu X."/>
            <person name="Liu Y."/>
            <person name="Huang P."/>
            <person name="Ma Y."/>
            <person name="Qing Z."/>
            <person name="Tang Q."/>
            <person name="Cao H."/>
            <person name="Cheng P."/>
            <person name="Zheng Y."/>
            <person name="Yuan Z."/>
            <person name="Zhou Y."/>
            <person name="Liu J."/>
            <person name="Tang Z."/>
            <person name="Zhuo Y."/>
            <person name="Zhang Y."/>
            <person name="Yu L."/>
            <person name="Huang J."/>
            <person name="Yang P."/>
            <person name="Peng Q."/>
            <person name="Zhang J."/>
            <person name="Jiang W."/>
            <person name="Zhang Z."/>
            <person name="Lin K."/>
            <person name="Ro D.K."/>
            <person name="Chen X."/>
            <person name="Xiong X."/>
            <person name="Shang Y."/>
            <person name="Huang S."/>
            <person name="Zeng J."/>
        </authorList>
    </citation>
    <scope>NUCLEOTIDE SEQUENCE [LARGE SCALE GENOMIC DNA]</scope>
    <source>
        <strain evidence="11">cv. BLH2017</strain>
        <tissue evidence="10">Root</tissue>
    </source>
</reference>
<keyword evidence="4 8" id="KW-0479">Metal-binding</keyword>
<dbReference type="SMART" id="SM01117">
    <property type="entry name" value="Cyt-b5"/>
    <property type="match status" value="1"/>
</dbReference>
<comment type="similarity">
    <text evidence="7 8">Belongs to the cytochrome b5 family.</text>
</comment>
<dbReference type="FunFam" id="3.10.120.10:FF:000002">
    <property type="entry name" value="Cytochrome b5 type B"/>
    <property type="match status" value="1"/>
</dbReference>
<dbReference type="InterPro" id="IPR050668">
    <property type="entry name" value="Cytochrome_b5"/>
</dbReference>
<dbReference type="GO" id="GO:0046872">
    <property type="term" value="F:metal ion binding"/>
    <property type="evidence" value="ECO:0007669"/>
    <property type="project" value="UniProtKB-UniRule"/>
</dbReference>
<name>A0A200QVX4_MACCD</name>
<keyword evidence="11" id="KW-1185">Reference proteome</keyword>
<evidence type="ECO:0000256" key="2">
    <source>
        <dbReference type="ARBA" id="ARBA00022617"/>
    </source>
</evidence>
<evidence type="ECO:0000256" key="3">
    <source>
        <dbReference type="ARBA" id="ARBA00022692"/>
    </source>
</evidence>
<keyword evidence="2 8" id="KW-0349">Heme</keyword>
<evidence type="ECO:0000313" key="11">
    <source>
        <dbReference type="Proteomes" id="UP000195402"/>
    </source>
</evidence>
<evidence type="ECO:0000259" key="9">
    <source>
        <dbReference type="PROSITE" id="PS50255"/>
    </source>
</evidence>
<feature type="domain" description="Cytochrome b5 heme-binding" evidence="9">
    <location>
        <begin position="5"/>
        <end position="81"/>
    </location>
</feature>
<comment type="caution">
    <text evidence="10">The sequence shown here is derived from an EMBL/GenBank/DDBJ whole genome shotgun (WGS) entry which is preliminary data.</text>
</comment>
<dbReference type="GO" id="GO:0020037">
    <property type="term" value="F:heme binding"/>
    <property type="evidence" value="ECO:0007669"/>
    <property type="project" value="UniProtKB-UniRule"/>
</dbReference>
<dbReference type="InterPro" id="IPR018506">
    <property type="entry name" value="Cyt_B5_heme-BS"/>
</dbReference>
<dbReference type="Pfam" id="PF00173">
    <property type="entry name" value="Cyt-b5"/>
    <property type="match status" value="1"/>
</dbReference>
<sequence length="133" mass="14952">MTSHTKVYTLEEASQHNTRDDCWVVLDGKVYNVTEYLDEHPGGDDVLLNATGRDAIEDFEFVGHSKNARGLMQMYCIGELDKSSQVIPQQKVTTKKQTTELSQKSTEASFKYWVIPAAIISISVVAGLFYFPK</sequence>
<keyword evidence="5 8" id="KW-0408">Iron</keyword>
<gene>
    <name evidence="10" type="ORF">BVC80_1813g12</name>
</gene>
<dbReference type="InterPro" id="IPR001199">
    <property type="entry name" value="Cyt_B5-like_heme/steroid-bd"/>
</dbReference>
<dbReference type="PANTHER" id="PTHR19359">
    <property type="entry name" value="CYTOCHROME B5"/>
    <property type="match status" value="1"/>
</dbReference>
<keyword evidence="6 8" id="KW-0472">Membrane</keyword>
<dbReference type="InParanoid" id="A0A200QVX4"/>
<dbReference type="Proteomes" id="UP000195402">
    <property type="component" value="Unassembled WGS sequence"/>
</dbReference>
<dbReference type="STRING" id="56857.A0A200QVX4"/>
<dbReference type="PANTHER" id="PTHR19359:SF25">
    <property type="entry name" value="CYTOCHROME B5 HEME-BINDING DOMAIN-CONTAINING PROTEIN"/>
    <property type="match status" value="1"/>
</dbReference>
<evidence type="ECO:0000256" key="4">
    <source>
        <dbReference type="ARBA" id="ARBA00022723"/>
    </source>
</evidence>